<comment type="caution">
    <text evidence="2">The sequence shown here is derived from an EMBL/GenBank/DDBJ whole genome shotgun (WGS) entry which is preliminary data.</text>
</comment>
<dbReference type="InterPro" id="IPR036165">
    <property type="entry name" value="YefM-like_sf"/>
</dbReference>
<organism evidence="2 3">
    <name type="scientific">Pelagibius litoralis</name>
    <dbReference type="NCBI Taxonomy" id="374515"/>
    <lineage>
        <taxon>Bacteria</taxon>
        <taxon>Pseudomonadati</taxon>
        <taxon>Pseudomonadota</taxon>
        <taxon>Alphaproteobacteria</taxon>
        <taxon>Rhodospirillales</taxon>
        <taxon>Rhodovibrionaceae</taxon>
        <taxon>Pelagibius</taxon>
    </lineage>
</organism>
<protein>
    <submittedName>
        <fullName evidence="2">Type II toxin-antitoxin system Phd/YefM family antitoxin</fullName>
    </submittedName>
</protein>
<reference evidence="2" key="1">
    <citation type="submission" date="2020-03" db="EMBL/GenBank/DDBJ databases">
        <title>Genome of Pelagibius litoralis DSM 21314T.</title>
        <authorList>
            <person name="Wang G."/>
        </authorList>
    </citation>
    <scope>NUCLEOTIDE SEQUENCE</scope>
    <source>
        <strain evidence="2">DSM 21314</strain>
    </source>
</reference>
<sequence>MKVTSSQFIRSVGLYQDQAQIEPVIVMKRKRAHTVLLSAEEYRRLRRRARIVQRTEEMSDADIEAIGRAEVPSGHEDLNLELD</sequence>
<comment type="similarity">
    <text evidence="1">Belongs to the phD/YefM antitoxin family.</text>
</comment>
<gene>
    <name evidence="2" type="ORF">HBA54_21855</name>
</gene>
<name>A0A967KD70_9PROT</name>
<dbReference type="Gene3D" id="3.40.1620.10">
    <property type="entry name" value="YefM-like domain"/>
    <property type="match status" value="1"/>
</dbReference>
<evidence type="ECO:0000313" key="2">
    <source>
        <dbReference type="EMBL" id="NIA71249.1"/>
    </source>
</evidence>
<dbReference type="SUPFAM" id="SSF143120">
    <property type="entry name" value="YefM-like"/>
    <property type="match status" value="1"/>
</dbReference>
<dbReference type="RefSeq" id="WP_167228689.1">
    <property type="nucleotide sequence ID" value="NZ_JAAQPH010000020.1"/>
</dbReference>
<accession>A0A967KD70</accession>
<evidence type="ECO:0000313" key="3">
    <source>
        <dbReference type="Proteomes" id="UP000761264"/>
    </source>
</evidence>
<dbReference type="AlphaFoldDB" id="A0A967KD70"/>
<dbReference type="Proteomes" id="UP000761264">
    <property type="component" value="Unassembled WGS sequence"/>
</dbReference>
<proteinExistence type="inferred from homology"/>
<dbReference type="EMBL" id="JAAQPH010000020">
    <property type="protein sequence ID" value="NIA71249.1"/>
    <property type="molecule type" value="Genomic_DNA"/>
</dbReference>
<keyword evidence="3" id="KW-1185">Reference proteome</keyword>
<evidence type="ECO:0000256" key="1">
    <source>
        <dbReference type="ARBA" id="ARBA00009981"/>
    </source>
</evidence>